<keyword evidence="7" id="KW-1185">Reference proteome</keyword>
<dbReference type="PANTHER" id="PTHR42790:SF19">
    <property type="entry name" value="KYNURENINE_ALPHA-AMINOADIPATE AMINOTRANSFERASE, MITOCHONDRIAL"/>
    <property type="match status" value="1"/>
</dbReference>
<feature type="domain" description="Aminotransferase class I/classII large" evidence="5">
    <location>
        <begin position="45"/>
        <end position="384"/>
    </location>
</feature>
<dbReference type="Gene3D" id="3.90.1150.10">
    <property type="entry name" value="Aspartate Aminotransferase, domain 1"/>
    <property type="match status" value="1"/>
</dbReference>
<evidence type="ECO:0000256" key="1">
    <source>
        <dbReference type="ARBA" id="ARBA00001933"/>
    </source>
</evidence>
<dbReference type="InterPro" id="IPR004839">
    <property type="entry name" value="Aminotransferase_I/II_large"/>
</dbReference>
<name>A0ABU8KCK2_9HYPH</name>
<dbReference type="CDD" id="cd00609">
    <property type="entry name" value="AAT_like"/>
    <property type="match status" value="1"/>
</dbReference>
<dbReference type="InterPro" id="IPR050859">
    <property type="entry name" value="Class-I_PLP-dep_aminotransf"/>
</dbReference>
<gene>
    <name evidence="6" type="ORF">O7A05_10395</name>
</gene>
<dbReference type="InterPro" id="IPR015424">
    <property type="entry name" value="PyrdxlP-dep_Trfase"/>
</dbReference>
<evidence type="ECO:0000256" key="2">
    <source>
        <dbReference type="ARBA" id="ARBA00022576"/>
    </source>
</evidence>
<keyword evidence="4" id="KW-0663">Pyridoxal phosphate</keyword>
<organism evidence="6 7">
    <name type="scientific">Mesorhizobium argentiipisi</name>
    <dbReference type="NCBI Taxonomy" id="3015175"/>
    <lineage>
        <taxon>Bacteria</taxon>
        <taxon>Pseudomonadati</taxon>
        <taxon>Pseudomonadota</taxon>
        <taxon>Alphaproteobacteria</taxon>
        <taxon>Hyphomicrobiales</taxon>
        <taxon>Phyllobacteriaceae</taxon>
        <taxon>Mesorhizobium</taxon>
    </lineage>
</organism>
<reference evidence="6 7" key="1">
    <citation type="submission" date="2022-12" db="EMBL/GenBank/DDBJ databases">
        <authorList>
            <person name="Muema E."/>
        </authorList>
    </citation>
    <scope>NUCLEOTIDE SEQUENCE [LARGE SCALE GENOMIC DNA]</scope>
    <source>
        <strain evidence="7">1330</strain>
    </source>
</reference>
<dbReference type="Pfam" id="PF00155">
    <property type="entry name" value="Aminotran_1_2"/>
    <property type="match status" value="1"/>
</dbReference>
<dbReference type="GO" id="GO:0008483">
    <property type="term" value="F:transaminase activity"/>
    <property type="evidence" value="ECO:0007669"/>
    <property type="project" value="UniProtKB-KW"/>
</dbReference>
<evidence type="ECO:0000313" key="6">
    <source>
        <dbReference type="EMBL" id="MEI9402564.1"/>
    </source>
</evidence>
<dbReference type="PANTHER" id="PTHR42790">
    <property type="entry name" value="AMINOTRANSFERASE"/>
    <property type="match status" value="1"/>
</dbReference>
<proteinExistence type="predicted"/>
<evidence type="ECO:0000256" key="3">
    <source>
        <dbReference type="ARBA" id="ARBA00022679"/>
    </source>
</evidence>
<dbReference type="Gene3D" id="3.40.640.10">
    <property type="entry name" value="Type I PLP-dependent aspartate aminotransferase-like (Major domain)"/>
    <property type="match status" value="1"/>
</dbReference>
<evidence type="ECO:0000256" key="4">
    <source>
        <dbReference type="ARBA" id="ARBA00022898"/>
    </source>
</evidence>
<keyword evidence="2 6" id="KW-0032">Aminotransferase</keyword>
<keyword evidence="3" id="KW-0808">Transferase</keyword>
<evidence type="ECO:0000313" key="7">
    <source>
        <dbReference type="Proteomes" id="UP001366503"/>
    </source>
</evidence>
<sequence>MKNSPYAERMKHVRPSAIRDLLKLGADPEIISFGGGYPDASLFPLDTLSSAFETAIRESGREALQYTVSNGIPRLRAQIAVRMGAEGVRCDADCVLILQGAQQGLDLVAKMLVDKDDLIVVEDPTFLGALAAFNPYEPTYATVPIDDQGIDMEALERTLRGHPEAKFIYTVPEFQNPTGVTLSLERRKTLIQLANKYDVLILEDTPYREIRFEGNSLPSLKSLDTEDRVIYLGSFSKILAPGLRLGWAVAPRPVIEHMTLLKLAADTQCNTLNMTAVSLFLERADVERHIEDIRKTYLRKKNLMLDTIRRSFPQEIAFTDPSGGMFTWLTFPDGFDAGEFMQAFSLPRAKVAYVPGAPFFAGRQKVNNARISYSTQTDEQIAKGSARLEFCSRNTCEAIEEGRQQSDGNKRFDGGANGPDRFFGARFGTLA</sequence>
<accession>A0ABU8KCK2</accession>
<dbReference type="RefSeq" id="WP_337092941.1">
    <property type="nucleotide sequence ID" value="NZ_JAPYKO010000005.1"/>
</dbReference>
<dbReference type="Proteomes" id="UP001366503">
    <property type="component" value="Unassembled WGS sequence"/>
</dbReference>
<dbReference type="InterPro" id="IPR015422">
    <property type="entry name" value="PyrdxlP-dep_Trfase_small"/>
</dbReference>
<protein>
    <submittedName>
        <fullName evidence="6">PLP-dependent aminotransferase family protein</fullName>
    </submittedName>
</protein>
<dbReference type="SUPFAM" id="SSF53383">
    <property type="entry name" value="PLP-dependent transferases"/>
    <property type="match status" value="1"/>
</dbReference>
<dbReference type="EMBL" id="JAPYKO010000005">
    <property type="protein sequence ID" value="MEI9402564.1"/>
    <property type="molecule type" value="Genomic_DNA"/>
</dbReference>
<dbReference type="InterPro" id="IPR015421">
    <property type="entry name" value="PyrdxlP-dep_Trfase_major"/>
</dbReference>
<evidence type="ECO:0000259" key="5">
    <source>
        <dbReference type="Pfam" id="PF00155"/>
    </source>
</evidence>
<comment type="cofactor">
    <cofactor evidence="1">
        <name>pyridoxal 5'-phosphate</name>
        <dbReference type="ChEBI" id="CHEBI:597326"/>
    </cofactor>
</comment>
<comment type="caution">
    <text evidence="6">The sequence shown here is derived from an EMBL/GenBank/DDBJ whole genome shotgun (WGS) entry which is preliminary data.</text>
</comment>